<sequence length="43" mass="4481">MQQDSNTTQATDRAETDALSFGAKKIAIMIGVGLIAGSLHCLC</sequence>
<comment type="caution">
    <text evidence="1">The sequence shown here is derived from an EMBL/GenBank/DDBJ whole genome shotgun (WGS) entry which is preliminary data.</text>
</comment>
<evidence type="ECO:0000313" key="1">
    <source>
        <dbReference type="EMBL" id="MDB6491831.1"/>
    </source>
</evidence>
<gene>
    <name evidence="1" type="ORF">PMN70_06430</name>
</gene>
<dbReference type="EMBL" id="JAQKRA010000003">
    <property type="protein sequence ID" value="MDB6491831.1"/>
    <property type="molecule type" value="Genomic_DNA"/>
</dbReference>
<dbReference type="Proteomes" id="UP001212008">
    <property type="component" value="Unassembled WGS sequence"/>
</dbReference>
<organism evidence="1 2">
    <name type="scientific">Bifidobacterium pseudocatenulatum</name>
    <dbReference type="NCBI Taxonomy" id="28026"/>
    <lineage>
        <taxon>Bacteria</taxon>
        <taxon>Bacillati</taxon>
        <taxon>Actinomycetota</taxon>
        <taxon>Actinomycetes</taxon>
        <taxon>Bifidobacteriales</taxon>
        <taxon>Bifidobacteriaceae</taxon>
        <taxon>Bifidobacterium</taxon>
    </lineage>
</organism>
<proteinExistence type="predicted"/>
<dbReference type="GeneID" id="92962962"/>
<dbReference type="RefSeq" id="WP_003810269.1">
    <property type="nucleotide sequence ID" value="NZ_AP031419.1"/>
</dbReference>
<evidence type="ECO:0000313" key="2">
    <source>
        <dbReference type="Proteomes" id="UP001212008"/>
    </source>
</evidence>
<dbReference type="AlphaFoldDB" id="A0ABD4W852"/>
<name>A0ABD4W852_BIFPS</name>
<accession>A0ABD4W852</accession>
<reference evidence="1 2" key="1">
    <citation type="submission" date="2023-01" db="EMBL/GenBank/DDBJ databases">
        <title>Human gut microbiome strain richness.</title>
        <authorList>
            <person name="Chen-Liaw A."/>
        </authorList>
    </citation>
    <scope>NUCLEOTIDE SEQUENCE [LARGE SCALE GENOMIC DNA]</scope>
    <source>
        <strain evidence="1 2">RTP21311st1_C8_RTP21311_201001</strain>
    </source>
</reference>
<evidence type="ECO:0008006" key="3">
    <source>
        <dbReference type="Google" id="ProtNLM"/>
    </source>
</evidence>
<protein>
    <recommendedName>
        <fullName evidence="3">Transporter</fullName>
    </recommendedName>
</protein>